<dbReference type="AlphaFoldDB" id="A0AAD9LAI2"/>
<feature type="compositionally biased region" description="Basic and acidic residues" evidence="1">
    <location>
        <begin position="88"/>
        <end position="103"/>
    </location>
</feature>
<feature type="region of interest" description="Disordered" evidence="1">
    <location>
        <begin position="81"/>
        <end position="103"/>
    </location>
</feature>
<name>A0AAD9LAI2_9STRA</name>
<reference evidence="2" key="1">
    <citation type="submission" date="2023-08" db="EMBL/GenBank/DDBJ databases">
        <title>Reference Genome Resource for the Citrus Pathogen Phytophthora citrophthora.</title>
        <authorList>
            <person name="Moller H."/>
            <person name="Coetzee B."/>
            <person name="Rose L.J."/>
            <person name="Van Niekerk J.M."/>
        </authorList>
    </citation>
    <scope>NUCLEOTIDE SEQUENCE</scope>
    <source>
        <strain evidence="2">STE-U-9442</strain>
    </source>
</reference>
<gene>
    <name evidence="2" type="ORF">P3T76_015238</name>
</gene>
<evidence type="ECO:0000256" key="1">
    <source>
        <dbReference type="SAM" id="MobiDB-lite"/>
    </source>
</evidence>
<evidence type="ECO:0000313" key="3">
    <source>
        <dbReference type="Proteomes" id="UP001259832"/>
    </source>
</evidence>
<comment type="caution">
    <text evidence="2">The sequence shown here is derived from an EMBL/GenBank/DDBJ whole genome shotgun (WGS) entry which is preliminary data.</text>
</comment>
<protein>
    <submittedName>
        <fullName evidence="2">Uncharacterized protein</fullName>
    </submittedName>
</protein>
<keyword evidence="3" id="KW-1185">Reference proteome</keyword>
<dbReference type="EMBL" id="JASMQC010000050">
    <property type="protein sequence ID" value="KAK1929286.1"/>
    <property type="molecule type" value="Genomic_DNA"/>
</dbReference>
<sequence>MEVENDALQKVAAVEPSTLVAVGSMADRWSARLRVVPTEPNLVATAGLMEVVLSVKRETAIRSLSRTVCAGLMVVVNDASSKGAGSRHMNDEKLEVTQDKYMQ</sequence>
<evidence type="ECO:0000313" key="2">
    <source>
        <dbReference type="EMBL" id="KAK1929286.1"/>
    </source>
</evidence>
<dbReference type="Proteomes" id="UP001259832">
    <property type="component" value="Unassembled WGS sequence"/>
</dbReference>
<proteinExistence type="predicted"/>
<accession>A0AAD9LAI2</accession>
<organism evidence="2 3">
    <name type="scientific">Phytophthora citrophthora</name>
    <dbReference type="NCBI Taxonomy" id="4793"/>
    <lineage>
        <taxon>Eukaryota</taxon>
        <taxon>Sar</taxon>
        <taxon>Stramenopiles</taxon>
        <taxon>Oomycota</taxon>
        <taxon>Peronosporomycetes</taxon>
        <taxon>Peronosporales</taxon>
        <taxon>Peronosporaceae</taxon>
        <taxon>Phytophthora</taxon>
    </lineage>
</organism>